<name>A0A2N3V4D1_9NOCA</name>
<sequence length="111" mass="11389">MTYGGQTFQATPAELAAAATAVRTLLDGMVSGFKSLESDVESLTSTWKGRQGEQFAAGFADVRDGLSELLDAIRDTTVALDDSAEAYLGQEGANAAAIEAVASSLDLPGVS</sequence>
<comment type="caution">
    <text evidence="1">The sequence shown here is derived from an EMBL/GenBank/DDBJ whole genome shotgun (WGS) entry which is preliminary data.</text>
</comment>
<dbReference type="InterPro" id="IPR010310">
    <property type="entry name" value="T7SS_ESAT-6-like"/>
</dbReference>
<dbReference type="EMBL" id="PJMW01000004">
    <property type="protein sequence ID" value="PKV76471.1"/>
    <property type="molecule type" value="Genomic_DNA"/>
</dbReference>
<keyword evidence="2" id="KW-1185">Reference proteome</keyword>
<evidence type="ECO:0000313" key="1">
    <source>
        <dbReference type="EMBL" id="PKV76471.1"/>
    </source>
</evidence>
<evidence type="ECO:0000313" key="2">
    <source>
        <dbReference type="Proteomes" id="UP000233766"/>
    </source>
</evidence>
<dbReference type="InterPro" id="IPR036689">
    <property type="entry name" value="ESAT-6-like_sf"/>
</dbReference>
<organism evidence="1 2">
    <name type="scientific">Nocardia fluminea</name>
    <dbReference type="NCBI Taxonomy" id="134984"/>
    <lineage>
        <taxon>Bacteria</taxon>
        <taxon>Bacillati</taxon>
        <taxon>Actinomycetota</taxon>
        <taxon>Actinomycetes</taxon>
        <taxon>Mycobacteriales</taxon>
        <taxon>Nocardiaceae</taxon>
        <taxon>Nocardia</taxon>
    </lineage>
</organism>
<protein>
    <submittedName>
        <fullName evidence="1">WXG100 family type VII secretion target</fullName>
    </submittedName>
</protein>
<dbReference type="RefSeq" id="WP_245915259.1">
    <property type="nucleotide sequence ID" value="NZ_PJMW01000004.1"/>
</dbReference>
<dbReference type="SUPFAM" id="SSF140453">
    <property type="entry name" value="EsxAB dimer-like"/>
    <property type="match status" value="1"/>
</dbReference>
<dbReference type="Proteomes" id="UP000233766">
    <property type="component" value="Unassembled WGS sequence"/>
</dbReference>
<gene>
    <name evidence="1" type="ORF">ATK86_7396</name>
</gene>
<proteinExistence type="predicted"/>
<dbReference type="AlphaFoldDB" id="A0A2N3V4D1"/>
<dbReference type="Pfam" id="PF06013">
    <property type="entry name" value="WXG100"/>
    <property type="match status" value="1"/>
</dbReference>
<reference evidence="1 2" key="1">
    <citation type="submission" date="2017-12" db="EMBL/GenBank/DDBJ databases">
        <title>Sequencing the genomes of 1000 Actinobacteria strains.</title>
        <authorList>
            <person name="Klenk H.-P."/>
        </authorList>
    </citation>
    <scope>NUCLEOTIDE SEQUENCE [LARGE SCALE GENOMIC DNA]</scope>
    <source>
        <strain evidence="1 2">DSM 44489</strain>
    </source>
</reference>
<accession>A0A2N3V4D1</accession>
<dbReference type="Gene3D" id="1.10.287.1060">
    <property type="entry name" value="ESAT-6-like"/>
    <property type="match status" value="1"/>
</dbReference>